<dbReference type="InterPro" id="IPR040192">
    <property type="entry name" value="CUEDC1"/>
</dbReference>
<protein>
    <recommendedName>
        <fullName evidence="2">CUE domain-containing protein</fullName>
    </recommendedName>
</protein>
<dbReference type="InterPro" id="IPR009060">
    <property type="entry name" value="UBA-like_sf"/>
</dbReference>
<feature type="compositionally biased region" description="Polar residues" evidence="1">
    <location>
        <begin position="206"/>
        <end position="215"/>
    </location>
</feature>
<feature type="compositionally biased region" description="Gly residues" evidence="1">
    <location>
        <begin position="305"/>
        <end position="315"/>
    </location>
</feature>
<reference evidence="3 4" key="1">
    <citation type="journal article" date="2020" name="G3 (Bethesda)">
        <title>Improved Reference Genome for Cyclotella cryptica CCMP332, a Model for Cell Wall Morphogenesis, Salinity Adaptation, and Lipid Production in Diatoms (Bacillariophyta).</title>
        <authorList>
            <person name="Roberts W.R."/>
            <person name="Downey K.M."/>
            <person name="Ruck E.C."/>
            <person name="Traller J.C."/>
            <person name="Alverson A.J."/>
        </authorList>
    </citation>
    <scope>NUCLEOTIDE SEQUENCE [LARGE SCALE GENOMIC DNA]</scope>
    <source>
        <strain evidence="3 4">CCMP332</strain>
    </source>
</reference>
<feature type="compositionally biased region" description="Basic and acidic residues" evidence="1">
    <location>
        <begin position="89"/>
        <end position="103"/>
    </location>
</feature>
<evidence type="ECO:0000313" key="3">
    <source>
        <dbReference type="EMBL" id="KAL3799124.1"/>
    </source>
</evidence>
<sequence length="326" mass="35716">MTRTTMTITYEEALSTLQSMFTSYTPQQLDAVLRHHNGHMENTVETLLTHQGTPEELTERLKRGFVVGGGGAAGSANIDADEELARQLAREDQQRHQPREYEQQRQNLPPGQRRLMSSNVAPPRNQSGVARETTSGRGTATTLPVDFLRIPGRKYPQQQPPPQQSVGRAGGMTDEQLARMLQDELFQEELRNNPEFSHLAGRRHAQQMTGRSTYSGAGGGGGGPNWEEIGNRLSELGDAAKRRFQEFAANWSDPNRINRNTQRPAAQTTERRGLLSSNNDLDMEEEMNFVGGSSAAGDAVELRDVGGGSGAGSGSGIDWSGDKKKD</sequence>
<dbReference type="AlphaFoldDB" id="A0ABD3QH56"/>
<organism evidence="3 4">
    <name type="scientific">Cyclotella cryptica</name>
    <dbReference type="NCBI Taxonomy" id="29204"/>
    <lineage>
        <taxon>Eukaryota</taxon>
        <taxon>Sar</taxon>
        <taxon>Stramenopiles</taxon>
        <taxon>Ochrophyta</taxon>
        <taxon>Bacillariophyta</taxon>
        <taxon>Coscinodiscophyceae</taxon>
        <taxon>Thalassiosirophycidae</taxon>
        <taxon>Stephanodiscales</taxon>
        <taxon>Stephanodiscaceae</taxon>
        <taxon>Cyclotella</taxon>
    </lineage>
</organism>
<feature type="region of interest" description="Disordered" evidence="1">
    <location>
        <begin position="89"/>
        <end position="143"/>
    </location>
</feature>
<feature type="compositionally biased region" description="Polar residues" evidence="1">
    <location>
        <begin position="104"/>
        <end position="142"/>
    </location>
</feature>
<dbReference type="Proteomes" id="UP001516023">
    <property type="component" value="Unassembled WGS sequence"/>
</dbReference>
<dbReference type="EMBL" id="JABMIG020000041">
    <property type="protein sequence ID" value="KAL3799124.1"/>
    <property type="molecule type" value="Genomic_DNA"/>
</dbReference>
<feature type="region of interest" description="Disordered" evidence="1">
    <location>
        <begin position="251"/>
        <end position="326"/>
    </location>
</feature>
<dbReference type="InterPro" id="IPR003892">
    <property type="entry name" value="CUE"/>
</dbReference>
<comment type="caution">
    <text evidence="3">The sequence shown here is derived from an EMBL/GenBank/DDBJ whole genome shotgun (WGS) entry which is preliminary data.</text>
</comment>
<evidence type="ECO:0000259" key="2">
    <source>
        <dbReference type="PROSITE" id="PS51140"/>
    </source>
</evidence>
<dbReference type="PROSITE" id="PS51140">
    <property type="entry name" value="CUE"/>
    <property type="match status" value="1"/>
</dbReference>
<feature type="domain" description="CUE" evidence="2">
    <location>
        <begin position="9"/>
        <end position="53"/>
    </location>
</feature>
<evidence type="ECO:0000256" key="1">
    <source>
        <dbReference type="SAM" id="MobiDB-lite"/>
    </source>
</evidence>
<keyword evidence="4" id="KW-1185">Reference proteome</keyword>
<name>A0ABD3QH56_9STRA</name>
<accession>A0ABD3QH56</accession>
<gene>
    <name evidence="3" type="ORF">HJC23_002252</name>
</gene>
<dbReference type="Pfam" id="PF02845">
    <property type="entry name" value="CUE"/>
    <property type="match status" value="1"/>
</dbReference>
<dbReference type="Gene3D" id="1.10.8.10">
    <property type="entry name" value="DNA helicase RuvA subunit, C-terminal domain"/>
    <property type="match status" value="1"/>
</dbReference>
<dbReference type="SUPFAM" id="SSF46934">
    <property type="entry name" value="UBA-like"/>
    <property type="match status" value="1"/>
</dbReference>
<dbReference type="PANTHER" id="PTHR13467">
    <property type="entry name" value="CUE DOMAIN CONTAINING PROTEIN 1"/>
    <property type="match status" value="1"/>
</dbReference>
<evidence type="ECO:0000313" key="4">
    <source>
        <dbReference type="Proteomes" id="UP001516023"/>
    </source>
</evidence>
<proteinExistence type="predicted"/>
<feature type="region of interest" description="Disordered" evidence="1">
    <location>
        <begin position="202"/>
        <end position="228"/>
    </location>
</feature>
<feature type="compositionally biased region" description="Polar residues" evidence="1">
    <location>
        <begin position="252"/>
        <end position="268"/>
    </location>
</feature>
<dbReference type="PANTHER" id="PTHR13467:SF3">
    <property type="entry name" value="CUE DOMAIN-CONTAINING PROTEIN 1"/>
    <property type="match status" value="1"/>
</dbReference>